<name>A0AAU7FDA8_9NEIS</name>
<dbReference type="AlphaFoldDB" id="A0AAU7FDA8"/>
<gene>
    <name evidence="2" type="ORF">ABHF33_07135</name>
</gene>
<accession>A0AAU7FDA8</accession>
<dbReference type="RefSeq" id="WP_348946303.1">
    <property type="nucleotide sequence ID" value="NZ_CP157355.1"/>
</dbReference>
<evidence type="ECO:0000256" key="1">
    <source>
        <dbReference type="SAM" id="MobiDB-lite"/>
    </source>
</evidence>
<dbReference type="EMBL" id="CP157355">
    <property type="protein sequence ID" value="XBM02035.1"/>
    <property type="molecule type" value="Genomic_DNA"/>
</dbReference>
<feature type="compositionally biased region" description="Polar residues" evidence="1">
    <location>
        <begin position="37"/>
        <end position="51"/>
    </location>
</feature>
<organism evidence="2">
    <name type="scientific">Chitinibacter mangrovi</name>
    <dbReference type="NCBI Taxonomy" id="3153927"/>
    <lineage>
        <taxon>Bacteria</taxon>
        <taxon>Pseudomonadati</taxon>
        <taxon>Pseudomonadota</taxon>
        <taxon>Betaproteobacteria</taxon>
        <taxon>Neisseriales</taxon>
        <taxon>Chitinibacteraceae</taxon>
        <taxon>Chitinibacter</taxon>
    </lineage>
</organism>
<evidence type="ECO:0000313" key="2">
    <source>
        <dbReference type="EMBL" id="XBM02035.1"/>
    </source>
</evidence>
<protein>
    <recommendedName>
        <fullName evidence="3">Lipoprotein</fullName>
    </recommendedName>
</protein>
<sequence length="232" mass="24627">MEVKKEKSAVSLRQVAGGLLMTSSLLLVACAVPPSNKPLNSSSTPNSVNSARKTKSLPYADTQLTDANGKSTLTQTAPQKVQAFNAVKDCTELAQAGWKVMSTTGADGKKTSRFGFDGERGVSNKYGMCLLTKGDQARVFLIDPSGMIRWDETVTQAASGATLILSGWWGGCWQGKGGQQDREFVALANPERSKKDKSGVFSAKVGWMVKPDGSVSRVADGLKCNLNSGDVD</sequence>
<evidence type="ECO:0008006" key="3">
    <source>
        <dbReference type="Google" id="ProtNLM"/>
    </source>
</evidence>
<dbReference type="KEGG" id="cmav:ABHF33_07135"/>
<dbReference type="PROSITE" id="PS51257">
    <property type="entry name" value="PROKAR_LIPOPROTEIN"/>
    <property type="match status" value="1"/>
</dbReference>
<reference evidence="2" key="1">
    <citation type="submission" date="2024-05" db="EMBL/GenBank/DDBJ databases">
        <authorList>
            <person name="Yang L."/>
            <person name="Pan L."/>
        </authorList>
    </citation>
    <scope>NUCLEOTIDE SEQUENCE</scope>
    <source>
        <strain evidence="2">FCG-7</strain>
    </source>
</reference>
<feature type="region of interest" description="Disordered" evidence="1">
    <location>
        <begin position="36"/>
        <end position="59"/>
    </location>
</feature>
<proteinExistence type="predicted"/>